<name>A0ACB5UFA0_9FIRM</name>
<evidence type="ECO:0000313" key="2">
    <source>
        <dbReference type="Proteomes" id="UP001374599"/>
    </source>
</evidence>
<reference evidence="1" key="1">
    <citation type="submission" date="2023-09" db="EMBL/GenBank/DDBJ databases">
        <title>Vallitalea sediminicola and Vallitalea maricola sp. nov., anaerobic bacteria isolated from marine sediment.</title>
        <authorList>
            <person name="Hirano S."/>
            <person name="Maeda A."/>
            <person name="Terahara T."/>
            <person name="Mori K."/>
            <person name="Hamada M."/>
            <person name="Matsumoto R."/>
            <person name="Kobayashi T."/>
        </authorList>
    </citation>
    <scope>NUCLEOTIDE SEQUENCE</scope>
    <source>
        <strain evidence="1">AN17-2</strain>
    </source>
</reference>
<proteinExistence type="predicted"/>
<evidence type="ECO:0000313" key="1">
    <source>
        <dbReference type="EMBL" id="GMQ61426.1"/>
    </source>
</evidence>
<comment type="caution">
    <text evidence="1">The sequence shown here is derived from an EMBL/GenBank/DDBJ whole genome shotgun (WGS) entry which is preliminary data.</text>
</comment>
<dbReference type="Proteomes" id="UP001374599">
    <property type="component" value="Unassembled WGS sequence"/>
</dbReference>
<dbReference type="EMBL" id="BTPU01000009">
    <property type="protein sequence ID" value="GMQ61426.1"/>
    <property type="molecule type" value="Genomic_DNA"/>
</dbReference>
<keyword evidence="2" id="KW-1185">Reference proteome</keyword>
<sequence>MKEFDEFYKKLINDIKIDIPKDIINKYDILECTASTINSSLYVIRHKTLHKKYIMKIYNDMRQANEYEILAKLDHKGIPQIVDVLDNQNIIVIEEFFDGKTLDRILIEVNSISLSRLNDIIIKICEILDYIHSQNIIHRDIKPENIMVNNKGDVKLIDFGCARYVKDNKSADTVLLGTQGYASPEQYGFSQTDQRTDIYSLGVMIHEIVMKYDIKINSKLQAIIAKCKNIDPEQRYDNARQIIEAMNNTKKLVSNKTTLLFLSLLIVIILTIFLSNRNRIFRIYKFKSQVVAQAVSYQLNKDIRQITVDDLKDITEINIWGEIIISPNDNIVWESVPGNYVSAIIINGKRYTKRGSINTLEDFKYMENLNTLTLVKQNIDDLTPIKELNLTHLFLNDNNIHELLPLENMVSLYTIEVGGNPIDNFDVISELDNIGELDISDTQCSDIDFLKDRINISLLVAKNLGIKNISCLNNMYKLEQLNLEYNLITDISSLKDCKKLKYLNIANNPIAEISIINDIKSLKYVVVRDTNIDENVIKGDIEILQD</sequence>
<accession>A0ACB5UFA0</accession>
<protein>
    <submittedName>
        <fullName evidence="1">Uncharacterized protein</fullName>
    </submittedName>
</protein>
<gene>
    <name evidence="1" type="ORF">AN2V17_06550</name>
</gene>
<organism evidence="1 2">
    <name type="scientific">Vallitalea maricola</name>
    <dbReference type="NCBI Taxonomy" id="3074433"/>
    <lineage>
        <taxon>Bacteria</taxon>
        <taxon>Bacillati</taxon>
        <taxon>Bacillota</taxon>
        <taxon>Clostridia</taxon>
        <taxon>Lachnospirales</taxon>
        <taxon>Vallitaleaceae</taxon>
        <taxon>Vallitalea</taxon>
    </lineage>
</organism>